<proteinExistence type="predicted"/>
<dbReference type="InterPro" id="IPR019734">
    <property type="entry name" value="TPR_rpt"/>
</dbReference>
<keyword evidence="1" id="KW-0802">TPR repeat</keyword>
<name>A0A5F1Y8R8_9LEPT</name>
<feature type="repeat" description="TPR" evidence="1">
    <location>
        <begin position="430"/>
        <end position="463"/>
    </location>
</feature>
<accession>A0A5F1Y8R8</accession>
<dbReference type="SMART" id="SM00028">
    <property type="entry name" value="TPR"/>
    <property type="match status" value="2"/>
</dbReference>
<organism evidence="2 3">
    <name type="scientific">Leptospira gomenensis</name>
    <dbReference type="NCBI Taxonomy" id="2484974"/>
    <lineage>
        <taxon>Bacteria</taxon>
        <taxon>Pseudomonadati</taxon>
        <taxon>Spirochaetota</taxon>
        <taxon>Spirochaetia</taxon>
        <taxon>Leptospirales</taxon>
        <taxon>Leptospiraceae</taxon>
        <taxon>Leptospira</taxon>
    </lineage>
</organism>
<dbReference type="Proteomes" id="UP000298277">
    <property type="component" value="Unassembled WGS sequence"/>
</dbReference>
<evidence type="ECO:0000313" key="3">
    <source>
        <dbReference type="Proteomes" id="UP000298277"/>
    </source>
</evidence>
<dbReference type="EMBL" id="RQFA01000061">
    <property type="protein sequence ID" value="TGK31757.1"/>
    <property type="molecule type" value="Genomic_DNA"/>
</dbReference>
<dbReference type="PROSITE" id="PS50005">
    <property type="entry name" value="TPR"/>
    <property type="match status" value="1"/>
</dbReference>
<dbReference type="OrthoDB" id="345190at2"/>
<evidence type="ECO:0000313" key="2">
    <source>
        <dbReference type="EMBL" id="TGK31757.1"/>
    </source>
</evidence>
<sequence>MKENYNILNLPRDLREDLIGRKRIETRQGWFDLASIQEVHFSSVKIGPFANDELGQYYTNSVGLIKNSEHYGEDPEILIWLPRIGLYGTWDSSHDELHIFPDGNWNTMKSNLTPFIEAQWGYEGDDKIEHITLEDAERYPTAFDFIPYDLDKTVHNLSDGELNAFLERYEDAILRHPDVSSLDDAYFALAETYYRLGKKESDRIDFWRKKLLRILDYYPEGEFHREREGAEICVWASSDLGLSLFRNLLDKDEKQPEYAGGASLLSAFLIHFADRSESILEISKSPKYTTAVLRSLETAKRWALTVVNDELAAKLKQNSAAMETISTLVDRIGEIILTNPENYSKEEVHSIRHKKVVDRLVKGWEHLKKKEYTQTEELLRSIFSEYAEDAEALFLDARLHWLKTGSPEEGIKRAEKNLLTAAEGDFAGRGRLYNLVGCALDEMGKLKQSLDAFGKAAELCPRESMYAANLAEIYWKMGDQKQAAQYAKKAKSMGDKSSIVEEIFQSTRSGSKQSE</sequence>
<gene>
    <name evidence="2" type="ORF">EHQ17_13320</name>
</gene>
<reference evidence="2" key="1">
    <citation type="journal article" date="2019" name="PLoS Negl. Trop. Dis.">
        <title>Revisiting the worldwide diversity of Leptospira species in the environment.</title>
        <authorList>
            <person name="Vincent A.T."/>
            <person name="Schiettekatte O."/>
            <person name="Bourhy P."/>
            <person name="Veyrier F.J."/>
            <person name="Picardeau M."/>
        </authorList>
    </citation>
    <scope>NUCLEOTIDE SEQUENCE [LARGE SCALE GENOMIC DNA]</scope>
    <source>
        <strain evidence="2">201800299</strain>
    </source>
</reference>
<comment type="caution">
    <text evidence="2">The sequence shown here is derived from an EMBL/GenBank/DDBJ whole genome shotgun (WGS) entry which is preliminary data.</text>
</comment>
<keyword evidence="3" id="KW-1185">Reference proteome</keyword>
<dbReference type="SUPFAM" id="SSF81901">
    <property type="entry name" value="HCP-like"/>
    <property type="match status" value="1"/>
</dbReference>
<dbReference type="Gene3D" id="1.25.40.10">
    <property type="entry name" value="Tetratricopeptide repeat domain"/>
    <property type="match status" value="2"/>
</dbReference>
<protein>
    <submittedName>
        <fullName evidence="2">Uncharacterized protein</fullName>
    </submittedName>
</protein>
<dbReference type="Pfam" id="PF13181">
    <property type="entry name" value="TPR_8"/>
    <property type="match status" value="2"/>
</dbReference>
<evidence type="ECO:0000256" key="1">
    <source>
        <dbReference type="PROSITE-ProRule" id="PRU00339"/>
    </source>
</evidence>
<dbReference type="InterPro" id="IPR011990">
    <property type="entry name" value="TPR-like_helical_dom_sf"/>
</dbReference>
<dbReference type="RefSeq" id="WP_135592127.1">
    <property type="nucleotide sequence ID" value="NZ_RQEZ01000104.1"/>
</dbReference>
<dbReference type="AlphaFoldDB" id="A0A5F1Y8R8"/>